<dbReference type="FunFam" id="3.40.50.150:FF:000101">
    <property type="entry name" value="Thiopurine S-methyltransferase"/>
    <property type="match status" value="1"/>
</dbReference>
<dbReference type="Pfam" id="PF05724">
    <property type="entry name" value="TPMT"/>
    <property type="match status" value="1"/>
</dbReference>
<evidence type="ECO:0000256" key="3">
    <source>
        <dbReference type="ARBA" id="ARBA00008145"/>
    </source>
</evidence>
<dbReference type="PANTHER" id="PTHR10259">
    <property type="entry name" value="THIOPURINE S-METHYLTRANSFERASE"/>
    <property type="match status" value="1"/>
</dbReference>
<protein>
    <recommendedName>
        <fullName evidence="4">thiopurine S-methyltransferase</fullName>
        <ecNumber evidence="4">2.1.1.67</ecNumber>
    </recommendedName>
</protein>
<evidence type="ECO:0000256" key="7">
    <source>
        <dbReference type="ARBA" id="ARBA00022679"/>
    </source>
</evidence>
<dbReference type="OrthoDB" id="276151at2759"/>
<dbReference type="EC" id="2.1.1.67" evidence="4"/>
<dbReference type="AlphaFoldDB" id="A0A9P1FV07"/>
<evidence type="ECO:0000313" key="10">
    <source>
        <dbReference type="EMBL" id="CAL4776760.1"/>
    </source>
</evidence>
<evidence type="ECO:0000256" key="2">
    <source>
        <dbReference type="ARBA" id="ARBA00004496"/>
    </source>
</evidence>
<keyword evidence="7" id="KW-0808">Transferase</keyword>
<name>A0A9P1FV07_9DINO</name>
<dbReference type="GO" id="GO:0005737">
    <property type="term" value="C:cytoplasm"/>
    <property type="evidence" value="ECO:0007669"/>
    <property type="project" value="UniProtKB-SubCell"/>
</dbReference>
<dbReference type="EMBL" id="CAMXCT010001369">
    <property type="protein sequence ID" value="CAI3989448.1"/>
    <property type="molecule type" value="Genomic_DNA"/>
</dbReference>
<keyword evidence="5" id="KW-0963">Cytoplasm</keyword>
<dbReference type="PANTHER" id="PTHR10259:SF11">
    <property type="entry name" value="THIOPURINE S-METHYLTRANSFERASE"/>
    <property type="match status" value="1"/>
</dbReference>
<proteinExistence type="inferred from homology"/>
<reference evidence="9" key="1">
    <citation type="submission" date="2022-10" db="EMBL/GenBank/DDBJ databases">
        <authorList>
            <person name="Chen Y."/>
            <person name="Dougan E. K."/>
            <person name="Chan C."/>
            <person name="Rhodes N."/>
            <person name="Thang M."/>
        </authorList>
    </citation>
    <scope>NUCLEOTIDE SEQUENCE</scope>
</reference>
<comment type="similarity">
    <text evidence="3">Belongs to the class I-like SAM-binding methyltransferase superfamily. TPMT family.</text>
</comment>
<dbReference type="GO" id="GO:0032259">
    <property type="term" value="P:methylation"/>
    <property type="evidence" value="ECO:0007669"/>
    <property type="project" value="UniProtKB-KW"/>
</dbReference>
<reference evidence="10 11" key="2">
    <citation type="submission" date="2024-05" db="EMBL/GenBank/DDBJ databases">
        <authorList>
            <person name="Chen Y."/>
            <person name="Shah S."/>
            <person name="Dougan E. K."/>
            <person name="Thang M."/>
            <person name="Chan C."/>
        </authorList>
    </citation>
    <scope>NUCLEOTIDE SEQUENCE [LARGE SCALE GENOMIC DNA]</scope>
</reference>
<comment type="catalytic activity">
    <reaction evidence="1">
        <text>S-adenosyl-L-methionine + a thiopurine = S-adenosyl-L-homocysteine + a thiopurine S-methylether.</text>
        <dbReference type="EC" id="2.1.1.67"/>
    </reaction>
</comment>
<keyword evidence="11" id="KW-1185">Reference proteome</keyword>
<dbReference type="PROSITE" id="PS51585">
    <property type="entry name" value="SAM_MT_TPMT"/>
    <property type="match status" value="1"/>
</dbReference>
<evidence type="ECO:0000313" key="9">
    <source>
        <dbReference type="EMBL" id="CAI3989448.1"/>
    </source>
</evidence>
<accession>A0A9P1FV07</accession>
<dbReference type="Proteomes" id="UP001152797">
    <property type="component" value="Unassembled WGS sequence"/>
</dbReference>
<comment type="caution">
    <text evidence="9">The sequence shown here is derived from an EMBL/GenBank/DDBJ whole genome shotgun (WGS) entry which is preliminary data.</text>
</comment>
<evidence type="ECO:0000256" key="4">
    <source>
        <dbReference type="ARBA" id="ARBA00011905"/>
    </source>
</evidence>
<comment type="subcellular location">
    <subcellularLocation>
        <location evidence="2">Cytoplasm</location>
    </subcellularLocation>
</comment>
<dbReference type="SUPFAM" id="SSF53335">
    <property type="entry name" value="S-adenosyl-L-methionine-dependent methyltransferases"/>
    <property type="match status" value="1"/>
</dbReference>
<keyword evidence="8" id="KW-0949">S-adenosyl-L-methionine</keyword>
<dbReference type="Gene3D" id="3.40.50.150">
    <property type="entry name" value="Vaccinia Virus protein VP39"/>
    <property type="match status" value="1"/>
</dbReference>
<evidence type="ECO:0000256" key="5">
    <source>
        <dbReference type="ARBA" id="ARBA00022490"/>
    </source>
</evidence>
<dbReference type="InterPro" id="IPR008854">
    <property type="entry name" value="TPMT"/>
</dbReference>
<keyword evidence="6" id="KW-0489">Methyltransferase</keyword>
<evidence type="ECO:0000256" key="8">
    <source>
        <dbReference type="ARBA" id="ARBA00022691"/>
    </source>
</evidence>
<evidence type="ECO:0000313" key="11">
    <source>
        <dbReference type="Proteomes" id="UP001152797"/>
    </source>
</evidence>
<organism evidence="9">
    <name type="scientific">Cladocopium goreaui</name>
    <dbReference type="NCBI Taxonomy" id="2562237"/>
    <lineage>
        <taxon>Eukaryota</taxon>
        <taxon>Sar</taxon>
        <taxon>Alveolata</taxon>
        <taxon>Dinophyceae</taxon>
        <taxon>Suessiales</taxon>
        <taxon>Symbiodiniaceae</taxon>
        <taxon>Cladocopium</taxon>
    </lineage>
</organism>
<evidence type="ECO:0000256" key="6">
    <source>
        <dbReference type="ARBA" id="ARBA00022603"/>
    </source>
</evidence>
<dbReference type="EMBL" id="CAMXCT020001369">
    <property type="protein sequence ID" value="CAL1142823.1"/>
    <property type="molecule type" value="Genomic_DNA"/>
</dbReference>
<evidence type="ECO:0000256" key="1">
    <source>
        <dbReference type="ARBA" id="ARBA00000903"/>
    </source>
</evidence>
<dbReference type="EMBL" id="CAMXCT030001369">
    <property type="protein sequence ID" value="CAL4776760.1"/>
    <property type="molecule type" value="Genomic_DNA"/>
</dbReference>
<gene>
    <name evidence="9" type="ORF">C1SCF055_LOCUS16524</name>
</gene>
<dbReference type="InterPro" id="IPR029063">
    <property type="entry name" value="SAM-dependent_MTases_sf"/>
</dbReference>
<sequence>MPPWQRVFASARAAARSHGWLALGLSSGSVAFCEAERLKSWEERWAVNKINWHLENVNPHLKNHLAQLVDPKASVAGGMGPRVLVPLCGKTVDMVFLSRQGYRVVGVEGVRKAVEEFAEEFGLRVPTAKGPTMHVNFPPEVDAQRFRGHAVLIAAAEQSRREPPPPVILVEGDFLELGEVEAKALVPFEAAFDRGSLVAIEPDDRARYASALTHLMASGGRVLLVAVEHDGFGPKKGPPYEVSEADVRHLFGRHFEIQHLGTVDALNDNLRERGASRFEESVYLLTKH</sequence>
<dbReference type="GO" id="GO:0008119">
    <property type="term" value="F:thiopurine S-methyltransferase activity"/>
    <property type="evidence" value="ECO:0007669"/>
    <property type="project" value="UniProtKB-EC"/>
</dbReference>